<dbReference type="GO" id="GO:0003723">
    <property type="term" value="F:RNA binding"/>
    <property type="evidence" value="ECO:0007669"/>
    <property type="project" value="UniProtKB-UniRule"/>
</dbReference>
<dbReference type="InterPro" id="IPR003029">
    <property type="entry name" value="S1_domain"/>
</dbReference>
<dbReference type="HAMAP" id="MF_00945_B">
    <property type="entry name" value="NusA_B"/>
    <property type="match status" value="1"/>
</dbReference>
<dbReference type="SMART" id="SM00322">
    <property type="entry name" value="KH"/>
    <property type="match status" value="2"/>
</dbReference>
<dbReference type="CDD" id="cd04455">
    <property type="entry name" value="S1_NusA"/>
    <property type="match status" value="1"/>
</dbReference>
<keyword evidence="5 7" id="KW-0805">Transcription regulation</keyword>
<dbReference type="Gene3D" id="3.30.1480.10">
    <property type="entry name" value="NusA, N-terminal domain"/>
    <property type="match status" value="1"/>
</dbReference>
<feature type="domain" description="S1 motif" evidence="9">
    <location>
        <begin position="139"/>
        <end position="203"/>
    </location>
</feature>
<evidence type="ECO:0000256" key="8">
    <source>
        <dbReference type="SAM" id="MobiDB-lite"/>
    </source>
</evidence>
<keyword evidence="1 7" id="KW-0806">Transcription termination</keyword>
<feature type="region of interest" description="Disordered" evidence="8">
    <location>
        <begin position="350"/>
        <end position="374"/>
    </location>
</feature>
<evidence type="ECO:0000313" key="10">
    <source>
        <dbReference type="EMBL" id="HIQ63538.1"/>
    </source>
</evidence>
<dbReference type="InterPro" id="IPR030842">
    <property type="entry name" value="TF_NusA_bacterial"/>
</dbReference>
<evidence type="ECO:0000256" key="2">
    <source>
        <dbReference type="ARBA" id="ARBA00022490"/>
    </source>
</evidence>
<gene>
    <name evidence="7 10" type="primary">nusA</name>
    <name evidence="10" type="ORF">IAA66_08160</name>
</gene>
<dbReference type="InterPro" id="IPR025249">
    <property type="entry name" value="TF_NusA_KH_1st"/>
</dbReference>
<evidence type="ECO:0000256" key="3">
    <source>
        <dbReference type="ARBA" id="ARBA00022814"/>
    </source>
</evidence>
<evidence type="ECO:0000313" key="11">
    <source>
        <dbReference type="Proteomes" id="UP000886819"/>
    </source>
</evidence>
<dbReference type="EMBL" id="DVFI01000112">
    <property type="protein sequence ID" value="HIQ63538.1"/>
    <property type="molecule type" value="Genomic_DNA"/>
</dbReference>
<dbReference type="InterPro" id="IPR013735">
    <property type="entry name" value="TF_NusA_N"/>
</dbReference>
<dbReference type="PROSITE" id="PS50084">
    <property type="entry name" value="KH_TYPE_1"/>
    <property type="match status" value="1"/>
</dbReference>
<dbReference type="InterPro" id="IPR015946">
    <property type="entry name" value="KH_dom-like_a/b"/>
</dbReference>
<dbReference type="SUPFAM" id="SSF54814">
    <property type="entry name" value="Prokaryotic type KH domain (KH-domain type II)"/>
    <property type="match status" value="2"/>
</dbReference>
<dbReference type="FunFam" id="3.30.1480.10:FF:000002">
    <property type="entry name" value="Transcription termination/antitermination protein NusA"/>
    <property type="match status" value="1"/>
</dbReference>
<dbReference type="AlphaFoldDB" id="A0A9D0YZ95"/>
<dbReference type="GO" id="GO:0003700">
    <property type="term" value="F:DNA-binding transcription factor activity"/>
    <property type="evidence" value="ECO:0007669"/>
    <property type="project" value="InterPro"/>
</dbReference>
<evidence type="ECO:0000259" key="9">
    <source>
        <dbReference type="PROSITE" id="PS50126"/>
    </source>
</evidence>
<evidence type="ECO:0000256" key="6">
    <source>
        <dbReference type="ARBA" id="ARBA00023163"/>
    </source>
</evidence>
<dbReference type="NCBIfam" id="TIGR01953">
    <property type="entry name" value="NusA"/>
    <property type="match status" value="1"/>
</dbReference>
<keyword evidence="3 7" id="KW-0889">Transcription antitermination</keyword>
<dbReference type="Pfam" id="PF26594">
    <property type="entry name" value="KH_NusA_2nd"/>
    <property type="match status" value="1"/>
</dbReference>
<dbReference type="CDD" id="cd22529">
    <property type="entry name" value="KH-II_NusA_rpt2"/>
    <property type="match status" value="1"/>
</dbReference>
<comment type="function">
    <text evidence="7">Participates in both transcription termination and antitermination.</text>
</comment>
<dbReference type="CDD" id="cd02134">
    <property type="entry name" value="KH-II_NusA_rpt1"/>
    <property type="match status" value="1"/>
</dbReference>
<dbReference type="Pfam" id="PF08529">
    <property type="entry name" value="NusA_N"/>
    <property type="match status" value="1"/>
</dbReference>
<comment type="similarity">
    <text evidence="7">Belongs to the NusA family.</text>
</comment>
<sequence length="374" mass="41170">MNREVIEAVGLLAKEKGISKEVLFSAIEEALKSAYRKNFKKGTVSGQNVDVSIDRTTGAVQVFARKIIVENVEDDSQEISLQEARGIQPNYDVGDIVKVEVTPGDFGRVAAQTAKQVIMQRIREAEQGIIYDEYIEKENEILTAIVQRVEGKNVYVELGKTEGIIEAQGQMPGEEYNVNDRIKVYVLEVQRTTKGPQVVVSRTHPGLIKRLFELESPEIQNGTVQIKSIAREAGSRTKMAVFSVDPMIDPVGSCVGPRGMRVEHVVAELKNEKIDIIKWSADPAEFIANALNPARVLSVFIAEDAKACRVIVPDNQLSLAIGKEGQNARLAVKLTGWKIDIKSQSQATEMLDGAEEALEAPEEPYDGAEEEPLA</sequence>
<dbReference type="InterPro" id="IPR036555">
    <property type="entry name" value="NusA_N_sf"/>
</dbReference>
<dbReference type="SUPFAM" id="SSF50249">
    <property type="entry name" value="Nucleic acid-binding proteins"/>
    <property type="match status" value="1"/>
</dbReference>
<reference evidence="10" key="1">
    <citation type="submission" date="2020-10" db="EMBL/GenBank/DDBJ databases">
        <authorList>
            <person name="Gilroy R."/>
        </authorList>
    </citation>
    <scope>NUCLEOTIDE SEQUENCE</scope>
    <source>
        <strain evidence="10">ChiHile30-977</strain>
    </source>
</reference>
<dbReference type="FunFam" id="2.40.50.140:FF:000058">
    <property type="entry name" value="Transcription termination/antitermination protein NusA"/>
    <property type="match status" value="1"/>
</dbReference>
<accession>A0A9D0YZ95</accession>
<keyword evidence="2 7" id="KW-0963">Cytoplasm</keyword>
<dbReference type="PROSITE" id="PS50126">
    <property type="entry name" value="S1"/>
    <property type="match status" value="1"/>
</dbReference>
<comment type="subunit">
    <text evidence="7">Monomer. Binds directly to the core enzyme of the DNA-dependent RNA polymerase and to nascent RNA.</text>
</comment>
<dbReference type="Proteomes" id="UP000886819">
    <property type="component" value="Unassembled WGS sequence"/>
</dbReference>
<evidence type="ECO:0000256" key="5">
    <source>
        <dbReference type="ARBA" id="ARBA00023015"/>
    </source>
</evidence>
<evidence type="ECO:0000256" key="7">
    <source>
        <dbReference type="HAMAP-Rule" id="MF_00945"/>
    </source>
</evidence>
<organism evidence="10 11">
    <name type="scientific">Candidatus Avichristensenella intestinipullorum</name>
    <dbReference type="NCBI Taxonomy" id="2840693"/>
    <lineage>
        <taxon>Bacteria</taxon>
        <taxon>Bacillati</taxon>
        <taxon>Bacillota</taxon>
        <taxon>Clostridia</taxon>
        <taxon>Candidatus Avichristensenella</taxon>
    </lineage>
</organism>
<feature type="compositionally biased region" description="Acidic residues" evidence="8">
    <location>
        <begin position="352"/>
        <end position="374"/>
    </location>
</feature>
<dbReference type="InterPro" id="IPR010213">
    <property type="entry name" value="TF_NusA"/>
</dbReference>
<dbReference type="InterPro" id="IPR012340">
    <property type="entry name" value="NA-bd_OB-fold"/>
</dbReference>
<dbReference type="PANTHER" id="PTHR22648:SF0">
    <property type="entry name" value="TRANSCRIPTION TERMINATION_ANTITERMINATION PROTEIN NUSA"/>
    <property type="match status" value="1"/>
</dbReference>
<dbReference type="FunFam" id="3.30.300.20:FF:000002">
    <property type="entry name" value="Transcription termination/antitermination protein NusA"/>
    <property type="match status" value="1"/>
</dbReference>
<dbReference type="FunFam" id="3.30.300.20:FF:000005">
    <property type="entry name" value="Transcription termination/antitermination protein NusA"/>
    <property type="match status" value="1"/>
</dbReference>
<dbReference type="SUPFAM" id="SSF69705">
    <property type="entry name" value="Transcription factor NusA, N-terminal domain"/>
    <property type="match status" value="1"/>
</dbReference>
<comment type="subcellular location">
    <subcellularLocation>
        <location evidence="7">Cytoplasm</location>
    </subcellularLocation>
</comment>
<dbReference type="Gene3D" id="2.40.50.140">
    <property type="entry name" value="Nucleic acid-binding proteins"/>
    <property type="match status" value="1"/>
</dbReference>
<keyword evidence="6 7" id="KW-0804">Transcription</keyword>
<dbReference type="InterPro" id="IPR004087">
    <property type="entry name" value="KH_dom"/>
</dbReference>
<dbReference type="GO" id="GO:0005829">
    <property type="term" value="C:cytosol"/>
    <property type="evidence" value="ECO:0007669"/>
    <property type="project" value="TreeGrafter"/>
</dbReference>
<name>A0A9D0YZ95_9FIRM</name>
<dbReference type="Pfam" id="PF13184">
    <property type="entry name" value="KH_NusA_1st"/>
    <property type="match status" value="1"/>
</dbReference>
<dbReference type="InterPro" id="IPR058582">
    <property type="entry name" value="KH_NusA_2nd"/>
</dbReference>
<dbReference type="PANTHER" id="PTHR22648">
    <property type="entry name" value="TRANSCRIPTION TERMINATION FACTOR NUSA"/>
    <property type="match status" value="1"/>
</dbReference>
<proteinExistence type="inferred from homology"/>
<comment type="caution">
    <text evidence="10">The sequence shown here is derived from an EMBL/GenBank/DDBJ whole genome shotgun (WGS) entry which is preliminary data.</text>
</comment>
<dbReference type="Gene3D" id="3.30.300.20">
    <property type="match status" value="2"/>
</dbReference>
<dbReference type="GO" id="GO:0006353">
    <property type="term" value="P:DNA-templated transcription termination"/>
    <property type="evidence" value="ECO:0007669"/>
    <property type="project" value="UniProtKB-UniRule"/>
</dbReference>
<dbReference type="SMART" id="SM00316">
    <property type="entry name" value="S1"/>
    <property type="match status" value="1"/>
</dbReference>
<dbReference type="GO" id="GO:0031564">
    <property type="term" value="P:transcription antitermination"/>
    <property type="evidence" value="ECO:0007669"/>
    <property type="project" value="UniProtKB-UniRule"/>
</dbReference>
<keyword evidence="4 7" id="KW-0694">RNA-binding</keyword>
<dbReference type="Pfam" id="PF00575">
    <property type="entry name" value="S1"/>
    <property type="match status" value="1"/>
</dbReference>
<evidence type="ECO:0000256" key="1">
    <source>
        <dbReference type="ARBA" id="ARBA00022472"/>
    </source>
</evidence>
<protein>
    <recommendedName>
        <fullName evidence="7">Transcription termination/antitermination protein NusA</fullName>
    </recommendedName>
</protein>
<evidence type="ECO:0000256" key="4">
    <source>
        <dbReference type="ARBA" id="ARBA00022884"/>
    </source>
</evidence>
<dbReference type="InterPro" id="IPR009019">
    <property type="entry name" value="KH_sf_prok-type"/>
</dbReference>
<reference evidence="10" key="2">
    <citation type="journal article" date="2021" name="PeerJ">
        <title>Extensive microbial diversity within the chicken gut microbiome revealed by metagenomics and culture.</title>
        <authorList>
            <person name="Gilroy R."/>
            <person name="Ravi A."/>
            <person name="Getino M."/>
            <person name="Pursley I."/>
            <person name="Horton D.L."/>
            <person name="Alikhan N.F."/>
            <person name="Baker D."/>
            <person name="Gharbi K."/>
            <person name="Hall N."/>
            <person name="Watson M."/>
            <person name="Adriaenssens E.M."/>
            <person name="Foster-Nyarko E."/>
            <person name="Jarju S."/>
            <person name="Secka A."/>
            <person name="Antonio M."/>
            <person name="Oren A."/>
            <person name="Chaudhuri R.R."/>
            <person name="La Ragione R."/>
            <person name="Hildebrand F."/>
            <person name="Pallen M.J."/>
        </authorList>
    </citation>
    <scope>NUCLEOTIDE SEQUENCE</scope>
    <source>
        <strain evidence="10">ChiHile30-977</strain>
    </source>
</reference>